<reference evidence="2" key="2">
    <citation type="submission" date="2021-02" db="EMBL/GenBank/DDBJ databases">
        <authorList>
            <person name="Kimball J.A."/>
            <person name="Haas M.W."/>
            <person name="Macchietto M."/>
            <person name="Kono T."/>
            <person name="Duquette J."/>
            <person name="Shao M."/>
        </authorList>
    </citation>
    <scope>NUCLEOTIDE SEQUENCE</scope>
    <source>
        <tissue evidence="2">Fresh leaf tissue</tissue>
    </source>
</reference>
<proteinExistence type="predicted"/>
<sequence>MENLGEEPWILGSVQGTARPRREGPRAQETTKRSGCLACLPRWPLLCGGLAALLSALDLGSGRRLDGNTWQVFAELGEKGMDG</sequence>
<protein>
    <submittedName>
        <fullName evidence="2">Uncharacterized protein</fullName>
    </submittedName>
</protein>
<keyword evidence="3" id="KW-1185">Reference proteome</keyword>
<evidence type="ECO:0000313" key="2">
    <source>
        <dbReference type="EMBL" id="KAG8055646.1"/>
    </source>
</evidence>
<feature type="region of interest" description="Disordered" evidence="1">
    <location>
        <begin position="1"/>
        <end position="31"/>
    </location>
</feature>
<gene>
    <name evidence="2" type="ORF">GUJ93_ZPchr0001g31421</name>
</gene>
<organism evidence="2 3">
    <name type="scientific">Zizania palustris</name>
    <name type="common">Northern wild rice</name>
    <dbReference type="NCBI Taxonomy" id="103762"/>
    <lineage>
        <taxon>Eukaryota</taxon>
        <taxon>Viridiplantae</taxon>
        <taxon>Streptophyta</taxon>
        <taxon>Embryophyta</taxon>
        <taxon>Tracheophyta</taxon>
        <taxon>Spermatophyta</taxon>
        <taxon>Magnoliopsida</taxon>
        <taxon>Liliopsida</taxon>
        <taxon>Poales</taxon>
        <taxon>Poaceae</taxon>
        <taxon>BOP clade</taxon>
        <taxon>Oryzoideae</taxon>
        <taxon>Oryzeae</taxon>
        <taxon>Zizaniinae</taxon>
        <taxon>Zizania</taxon>
    </lineage>
</organism>
<dbReference type="Proteomes" id="UP000729402">
    <property type="component" value="Unassembled WGS sequence"/>
</dbReference>
<feature type="compositionally biased region" description="Basic and acidic residues" evidence="1">
    <location>
        <begin position="20"/>
        <end position="31"/>
    </location>
</feature>
<comment type="caution">
    <text evidence="2">The sequence shown here is derived from an EMBL/GenBank/DDBJ whole genome shotgun (WGS) entry which is preliminary data.</text>
</comment>
<name>A0A8J5RKX3_ZIZPA</name>
<dbReference type="AlphaFoldDB" id="A0A8J5RKX3"/>
<evidence type="ECO:0000256" key="1">
    <source>
        <dbReference type="SAM" id="MobiDB-lite"/>
    </source>
</evidence>
<evidence type="ECO:0000313" key="3">
    <source>
        <dbReference type="Proteomes" id="UP000729402"/>
    </source>
</evidence>
<dbReference type="EMBL" id="JAAALK010000288">
    <property type="protein sequence ID" value="KAG8055646.1"/>
    <property type="molecule type" value="Genomic_DNA"/>
</dbReference>
<reference evidence="2" key="1">
    <citation type="journal article" date="2021" name="bioRxiv">
        <title>Whole Genome Assembly and Annotation of Northern Wild Rice, Zizania palustris L., Supports a Whole Genome Duplication in the Zizania Genus.</title>
        <authorList>
            <person name="Haas M."/>
            <person name="Kono T."/>
            <person name="Macchietto M."/>
            <person name="Millas R."/>
            <person name="McGilp L."/>
            <person name="Shao M."/>
            <person name="Duquette J."/>
            <person name="Hirsch C.N."/>
            <person name="Kimball J."/>
        </authorList>
    </citation>
    <scope>NUCLEOTIDE SEQUENCE</scope>
    <source>
        <tissue evidence="2">Fresh leaf tissue</tissue>
    </source>
</reference>
<accession>A0A8J5RKX3</accession>